<name>A0AAV7RJE6_PLEWA</name>
<evidence type="ECO:0000313" key="2">
    <source>
        <dbReference type="Proteomes" id="UP001066276"/>
    </source>
</evidence>
<dbReference type="EMBL" id="JANPWB010000009">
    <property type="protein sequence ID" value="KAJ1151339.1"/>
    <property type="molecule type" value="Genomic_DNA"/>
</dbReference>
<dbReference type="PANTHER" id="PTHR19446">
    <property type="entry name" value="REVERSE TRANSCRIPTASES"/>
    <property type="match status" value="1"/>
</dbReference>
<evidence type="ECO:0000313" key="1">
    <source>
        <dbReference type="EMBL" id="KAJ1151339.1"/>
    </source>
</evidence>
<gene>
    <name evidence="1" type="ORF">NDU88_004122</name>
</gene>
<sequence length="177" mass="19996">MTEEDCADLLRDSPLQGLSKEERDELDAELSEEEVTVALQGLQSGKAVGPNGPPMELFKCLGSKLAKHMLAMFLEARKMGALRWISGLRLLYRCRRRKNRLRNAPISLFNTEVKVLAFVLATRLCAIITELIHPDQSDFMPSRPTRLNLRRLYRVLQMTDHQTGEQAALLSLYASVA</sequence>
<keyword evidence="2" id="KW-1185">Reference proteome</keyword>
<reference evidence="1" key="1">
    <citation type="journal article" date="2022" name="bioRxiv">
        <title>Sequencing and chromosome-scale assembly of the giantPleurodeles waltlgenome.</title>
        <authorList>
            <person name="Brown T."/>
            <person name="Elewa A."/>
            <person name="Iarovenko S."/>
            <person name="Subramanian E."/>
            <person name="Araus A.J."/>
            <person name="Petzold A."/>
            <person name="Susuki M."/>
            <person name="Suzuki K.-i.T."/>
            <person name="Hayashi T."/>
            <person name="Toyoda A."/>
            <person name="Oliveira C."/>
            <person name="Osipova E."/>
            <person name="Leigh N.D."/>
            <person name="Simon A."/>
            <person name="Yun M.H."/>
        </authorList>
    </citation>
    <scope>NUCLEOTIDE SEQUENCE</scope>
    <source>
        <strain evidence="1">20211129_DDA</strain>
        <tissue evidence="1">Liver</tissue>
    </source>
</reference>
<accession>A0AAV7RJE6</accession>
<organism evidence="1 2">
    <name type="scientific">Pleurodeles waltl</name>
    <name type="common">Iberian ribbed newt</name>
    <dbReference type="NCBI Taxonomy" id="8319"/>
    <lineage>
        <taxon>Eukaryota</taxon>
        <taxon>Metazoa</taxon>
        <taxon>Chordata</taxon>
        <taxon>Craniata</taxon>
        <taxon>Vertebrata</taxon>
        <taxon>Euteleostomi</taxon>
        <taxon>Amphibia</taxon>
        <taxon>Batrachia</taxon>
        <taxon>Caudata</taxon>
        <taxon>Salamandroidea</taxon>
        <taxon>Salamandridae</taxon>
        <taxon>Pleurodelinae</taxon>
        <taxon>Pleurodeles</taxon>
    </lineage>
</organism>
<dbReference type="AlphaFoldDB" id="A0AAV7RJE6"/>
<dbReference type="Proteomes" id="UP001066276">
    <property type="component" value="Chromosome 5"/>
</dbReference>
<protein>
    <submittedName>
        <fullName evidence="1">Uncharacterized protein</fullName>
    </submittedName>
</protein>
<proteinExistence type="predicted"/>
<comment type="caution">
    <text evidence="1">The sequence shown here is derived from an EMBL/GenBank/DDBJ whole genome shotgun (WGS) entry which is preliminary data.</text>
</comment>